<dbReference type="GO" id="GO:0032298">
    <property type="term" value="P:positive regulation of DNA-templated DNA replication initiation"/>
    <property type="evidence" value="ECO:0007669"/>
    <property type="project" value="TreeGrafter"/>
</dbReference>
<dbReference type="Proteomes" id="UP000215405">
    <property type="component" value="Unassembled WGS sequence"/>
</dbReference>
<protein>
    <submittedName>
        <fullName evidence="1">DNA polymerase III subunit chi</fullName>
    </submittedName>
</protein>
<evidence type="ECO:0000313" key="1">
    <source>
        <dbReference type="EMBL" id="OXS99313.1"/>
    </source>
</evidence>
<comment type="caution">
    <text evidence="1">The sequence shown here is derived from an EMBL/GenBank/DDBJ whole genome shotgun (WGS) entry which is preliminary data.</text>
</comment>
<dbReference type="RefSeq" id="WP_094078093.1">
    <property type="nucleotide sequence ID" value="NZ_NBYO01000003.1"/>
</dbReference>
<dbReference type="PANTHER" id="PTHR38767">
    <property type="entry name" value="DNA POLYMERASE III SUBUNIT CHI"/>
    <property type="match status" value="1"/>
</dbReference>
<organism evidence="1 2">
    <name type="scientific">Notoacmeibacter marinus</name>
    <dbReference type="NCBI Taxonomy" id="1876515"/>
    <lineage>
        <taxon>Bacteria</taxon>
        <taxon>Pseudomonadati</taxon>
        <taxon>Pseudomonadota</taxon>
        <taxon>Alphaproteobacteria</taxon>
        <taxon>Hyphomicrobiales</taxon>
        <taxon>Notoacmeibacteraceae</taxon>
        <taxon>Notoacmeibacter</taxon>
    </lineage>
</organism>
<dbReference type="EMBL" id="NBYO01000003">
    <property type="protein sequence ID" value="OXS99313.1"/>
    <property type="molecule type" value="Genomic_DNA"/>
</dbReference>
<keyword evidence="2" id="KW-1185">Reference proteome</keyword>
<accession>A0A231UTT7</accession>
<dbReference type="AlphaFoldDB" id="A0A231UTT7"/>
<proteinExistence type="predicted"/>
<dbReference type="GO" id="GO:0006260">
    <property type="term" value="P:DNA replication"/>
    <property type="evidence" value="ECO:0007669"/>
    <property type="project" value="InterPro"/>
</dbReference>
<reference evidence="2" key="1">
    <citation type="journal article" date="2017" name="Int. J. Syst. Evol. Microbiol.">
        <title>Notoacmeibacter marinus gen. nov., sp. nov., isolated from the gut of a limpet and proposal of Notoacmeibacteraceae fam. nov. in the order Rhizobiales of the class Alphaproteobacteria.</title>
        <authorList>
            <person name="Huang Z."/>
            <person name="Guo F."/>
            <person name="Lai Q."/>
        </authorList>
    </citation>
    <scope>NUCLEOTIDE SEQUENCE [LARGE SCALE GENOMIC DNA]</scope>
    <source>
        <strain evidence="2">XMTR2A4</strain>
    </source>
</reference>
<sequence>MAEIWFYHLTDSTLHAALPMLLEKSLARGWRAAVEVPDERLRDALDAHLWTFRDESFLAHGTDVAKNMAASDQPIVLTTGRDNPNGAQIRFLGGGAMPADGLDAYERVVLMFDGHDEAQKADARAAWKRLKGEGQDVTYWKQGEGGRWAKMA</sequence>
<dbReference type="GO" id="GO:0003887">
    <property type="term" value="F:DNA-directed DNA polymerase activity"/>
    <property type="evidence" value="ECO:0007669"/>
    <property type="project" value="InterPro"/>
</dbReference>
<dbReference type="InterPro" id="IPR007459">
    <property type="entry name" value="DNA_pol3_chi"/>
</dbReference>
<dbReference type="PANTHER" id="PTHR38767:SF1">
    <property type="entry name" value="DNA POLYMERASE III SUBUNIT CHI"/>
    <property type="match status" value="1"/>
</dbReference>
<dbReference type="InterPro" id="IPR036768">
    <property type="entry name" value="PolIII_chi_sf"/>
</dbReference>
<dbReference type="GO" id="GO:0003677">
    <property type="term" value="F:DNA binding"/>
    <property type="evidence" value="ECO:0007669"/>
    <property type="project" value="InterPro"/>
</dbReference>
<dbReference type="NCBIfam" id="NF004347">
    <property type="entry name" value="PRK05728.1-4"/>
    <property type="match status" value="1"/>
</dbReference>
<gene>
    <name evidence="1" type="ORF">B7H23_14160</name>
</gene>
<name>A0A231UTT7_9HYPH</name>
<evidence type="ECO:0000313" key="2">
    <source>
        <dbReference type="Proteomes" id="UP000215405"/>
    </source>
</evidence>
<dbReference type="SUPFAM" id="SSF102400">
    <property type="entry name" value="DNA polymerase III chi subunit"/>
    <property type="match status" value="1"/>
</dbReference>
<dbReference type="Pfam" id="PF04364">
    <property type="entry name" value="DNA_pol3_chi"/>
    <property type="match status" value="1"/>
</dbReference>
<dbReference type="Gene3D" id="3.40.50.10110">
    <property type="entry name" value="DNA polymerase III subunit chi"/>
    <property type="match status" value="1"/>
</dbReference>